<accession>A0AAD7L6R0</accession>
<keyword evidence="2" id="KW-0677">Repeat</keyword>
<sequence length="746" mass="83490">MEMFSERDADQFFDTRDEISSVSDGGSDVFEECTSSTGHVNIDSHCLKHEVWTKNLQSVKERRRNFLRLMRLDSDGNFIAGEELGSLSRIKMEVDRVTENSGAVLRTSDFDEELSSTQSMMDSMPNEASDHLEYGALVDNCVCRFKNLDDGTEYVVDELGEDGMPSKLRVLGSNQLVSMDEFQRNLGPSSLVHRVFQRNSNSVRYLGTAKKKLKRGWLRKLGSVACIVHDNGGAKLNHKYLDSTLRTRMQIVRVHPYKKRCKELSSLYLGQEFLAHEGSILAMKFSLDGRYVATGGEDGVVRVWKMIEDKRSSELDITDLDPSCIYYTMTDFSPLVPLDIDKEKLDKMVKLRITSNSACVILPPKIFRILESPLHEFHGHSGEVLDFSWSKKGFLLSSSIDKTVRLWQVGTDRCLRVFSHNNYVTSVNFNPVDDNFFISGSIDGKVRIWEVLGCQVVDYIDTREIVTAVCYHPDGKGGIVGTMSGNCRFYDIIDNHLELDAQVCLQGKKKTPRKRITGFQFSPSDPSKVMVTSADSLVRVISGVDVICQFRGPRNAESQMLASFTSDGKHIVSVGEDSNVCIWNYTSQDKTSSKPKNIRSLECFSSHNASIAIPWCGIEPMPGTPLSPAVSGDMWGSSLRNGNKYHNVEEDLNQKLSISSPDCFSLSRGFLLESLPKGSATWPEEKLADSSPTIVSPTMCKSEYKFLKSACQGISSSPHLWGALIVTAGWDGRIRVYHNYGLPVRL</sequence>
<reference evidence="4" key="1">
    <citation type="journal article" date="2023" name="Science">
        <title>Elucidation of the pathway for biosynthesis of saponin adjuvants from the soapbark tree.</title>
        <authorList>
            <person name="Reed J."/>
            <person name="Orme A."/>
            <person name="El-Demerdash A."/>
            <person name="Owen C."/>
            <person name="Martin L.B.B."/>
            <person name="Misra R.C."/>
            <person name="Kikuchi S."/>
            <person name="Rejzek M."/>
            <person name="Martin A.C."/>
            <person name="Harkess A."/>
            <person name="Leebens-Mack J."/>
            <person name="Louveau T."/>
            <person name="Stephenson M.J."/>
            <person name="Osbourn A."/>
        </authorList>
    </citation>
    <scope>NUCLEOTIDE SEQUENCE</scope>
    <source>
        <strain evidence="4">S10</strain>
    </source>
</reference>
<dbReference type="PRINTS" id="PR00320">
    <property type="entry name" value="GPROTEINBRPT"/>
</dbReference>
<dbReference type="SMART" id="SM00320">
    <property type="entry name" value="WD40"/>
    <property type="match status" value="7"/>
</dbReference>
<dbReference type="AlphaFoldDB" id="A0AAD7L6R0"/>
<organism evidence="4 5">
    <name type="scientific">Quillaja saponaria</name>
    <name type="common">Soap bark tree</name>
    <dbReference type="NCBI Taxonomy" id="32244"/>
    <lineage>
        <taxon>Eukaryota</taxon>
        <taxon>Viridiplantae</taxon>
        <taxon>Streptophyta</taxon>
        <taxon>Embryophyta</taxon>
        <taxon>Tracheophyta</taxon>
        <taxon>Spermatophyta</taxon>
        <taxon>Magnoliopsida</taxon>
        <taxon>eudicotyledons</taxon>
        <taxon>Gunneridae</taxon>
        <taxon>Pentapetalae</taxon>
        <taxon>rosids</taxon>
        <taxon>fabids</taxon>
        <taxon>Fabales</taxon>
        <taxon>Quillajaceae</taxon>
        <taxon>Quillaja</taxon>
    </lineage>
</organism>
<feature type="repeat" description="WD" evidence="3">
    <location>
        <begin position="417"/>
        <end position="451"/>
    </location>
</feature>
<evidence type="ECO:0000256" key="2">
    <source>
        <dbReference type="ARBA" id="ARBA00022737"/>
    </source>
</evidence>
<evidence type="ECO:0000256" key="1">
    <source>
        <dbReference type="ARBA" id="ARBA00022574"/>
    </source>
</evidence>
<dbReference type="EMBL" id="JARAOO010000010">
    <property type="protein sequence ID" value="KAJ7952187.1"/>
    <property type="molecule type" value="Genomic_DNA"/>
</dbReference>
<dbReference type="PROSITE" id="PS50294">
    <property type="entry name" value="WD_REPEATS_REGION"/>
    <property type="match status" value="3"/>
</dbReference>
<dbReference type="InterPro" id="IPR015943">
    <property type="entry name" value="WD40/YVTN_repeat-like_dom_sf"/>
</dbReference>
<keyword evidence="5" id="KW-1185">Reference proteome</keyword>
<protein>
    <submittedName>
        <fullName evidence="4">WD-repeat protein</fullName>
    </submittedName>
</protein>
<name>A0AAD7L6R0_QUISA</name>
<dbReference type="Gene3D" id="2.130.10.10">
    <property type="entry name" value="YVTN repeat-like/Quinoprotein amine dehydrogenase"/>
    <property type="match status" value="1"/>
</dbReference>
<dbReference type="SUPFAM" id="SSF75011">
    <property type="entry name" value="3-carboxy-cis,cis-mucoante lactonizing enzyme"/>
    <property type="match status" value="1"/>
</dbReference>
<evidence type="ECO:0000313" key="5">
    <source>
        <dbReference type="Proteomes" id="UP001163823"/>
    </source>
</evidence>
<dbReference type="PROSITE" id="PS50082">
    <property type="entry name" value="WD_REPEATS_2"/>
    <property type="match status" value="4"/>
</dbReference>
<dbReference type="InterPro" id="IPR001680">
    <property type="entry name" value="WD40_rpt"/>
</dbReference>
<feature type="repeat" description="WD" evidence="3">
    <location>
        <begin position="563"/>
        <end position="593"/>
    </location>
</feature>
<keyword evidence="1 3" id="KW-0853">WD repeat</keyword>
<evidence type="ECO:0000256" key="3">
    <source>
        <dbReference type="PROSITE-ProRule" id="PRU00221"/>
    </source>
</evidence>
<dbReference type="Pfam" id="PF00400">
    <property type="entry name" value="WD40"/>
    <property type="match status" value="4"/>
</dbReference>
<feature type="repeat" description="WD" evidence="3">
    <location>
        <begin position="273"/>
        <end position="314"/>
    </location>
</feature>
<evidence type="ECO:0000313" key="4">
    <source>
        <dbReference type="EMBL" id="KAJ7952187.1"/>
    </source>
</evidence>
<dbReference type="InterPro" id="IPR036322">
    <property type="entry name" value="WD40_repeat_dom_sf"/>
</dbReference>
<comment type="caution">
    <text evidence="4">The sequence shown here is derived from an EMBL/GenBank/DDBJ whole genome shotgun (WGS) entry which is preliminary data.</text>
</comment>
<feature type="repeat" description="WD" evidence="3">
    <location>
        <begin position="377"/>
        <end position="417"/>
    </location>
</feature>
<dbReference type="Proteomes" id="UP001163823">
    <property type="component" value="Chromosome 10"/>
</dbReference>
<dbReference type="KEGG" id="qsa:O6P43_024081"/>
<dbReference type="InterPro" id="IPR040324">
    <property type="entry name" value="WDR44/Dgr2"/>
</dbReference>
<dbReference type="SUPFAM" id="SSF50978">
    <property type="entry name" value="WD40 repeat-like"/>
    <property type="match status" value="1"/>
</dbReference>
<gene>
    <name evidence="4" type="ORF">O6P43_024081</name>
</gene>
<dbReference type="InterPro" id="IPR020472">
    <property type="entry name" value="WD40_PAC1"/>
</dbReference>
<dbReference type="PANTHER" id="PTHR14221:SF5">
    <property type="entry name" value="TRANSDUCIN_WD40 REPEAT-LIKE SUPERFAMILY PROTEIN"/>
    <property type="match status" value="1"/>
</dbReference>
<dbReference type="PANTHER" id="PTHR14221">
    <property type="entry name" value="WD REPEAT DOMAIN 44"/>
    <property type="match status" value="1"/>
</dbReference>
<proteinExistence type="predicted"/>